<name>A0A671VVQ4_SPAAU</name>
<accession>A0A671VVQ4</accession>
<dbReference type="SMART" id="SM00320">
    <property type="entry name" value="WD40"/>
    <property type="match status" value="2"/>
</dbReference>
<organism evidence="3 4">
    <name type="scientific">Sparus aurata</name>
    <name type="common">Gilthead sea bream</name>
    <dbReference type="NCBI Taxonomy" id="8175"/>
    <lineage>
        <taxon>Eukaryota</taxon>
        <taxon>Metazoa</taxon>
        <taxon>Chordata</taxon>
        <taxon>Craniata</taxon>
        <taxon>Vertebrata</taxon>
        <taxon>Euteleostomi</taxon>
        <taxon>Actinopterygii</taxon>
        <taxon>Neopterygii</taxon>
        <taxon>Teleostei</taxon>
        <taxon>Neoteleostei</taxon>
        <taxon>Acanthomorphata</taxon>
        <taxon>Eupercaria</taxon>
        <taxon>Spariformes</taxon>
        <taxon>Sparidae</taxon>
        <taxon>Sparus</taxon>
    </lineage>
</organism>
<protein>
    <submittedName>
        <fullName evidence="3">Si:ch73-174h16.5</fullName>
    </submittedName>
</protein>
<dbReference type="InterPro" id="IPR036322">
    <property type="entry name" value="WD40_repeat_dom_sf"/>
</dbReference>
<dbReference type="SUPFAM" id="SSF50978">
    <property type="entry name" value="WD40 repeat-like"/>
    <property type="match status" value="1"/>
</dbReference>
<keyword evidence="1" id="KW-0853">WD repeat</keyword>
<keyword evidence="4" id="KW-1185">Reference proteome</keyword>
<dbReference type="AlphaFoldDB" id="A0A671VVQ4"/>
<evidence type="ECO:0000256" key="2">
    <source>
        <dbReference type="SAM" id="MobiDB-lite"/>
    </source>
</evidence>
<dbReference type="PANTHER" id="PTHR45532:SF1">
    <property type="entry name" value="WD REPEAT-CONTAINING PROTEIN 97"/>
    <property type="match status" value="1"/>
</dbReference>
<dbReference type="InterPro" id="IPR001680">
    <property type="entry name" value="WD40_rpt"/>
</dbReference>
<feature type="repeat" description="WD" evidence="1">
    <location>
        <begin position="346"/>
        <end position="378"/>
    </location>
</feature>
<dbReference type="PROSITE" id="PS50294">
    <property type="entry name" value="WD_REPEATS_REGION"/>
    <property type="match status" value="1"/>
</dbReference>
<dbReference type="Ensembl" id="ENSSAUT00010032226.1">
    <property type="protein sequence ID" value="ENSSAUP00010030575.1"/>
    <property type="gene ID" value="ENSSAUG00010013115.1"/>
</dbReference>
<feature type="repeat" description="WD" evidence="1">
    <location>
        <begin position="255"/>
        <end position="289"/>
    </location>
</feature>
<proteinExistence type="predicted"/>
<dbReference type="OMA" id="TWFKELF"/>
<sequence length="972" mass="110221">MLFSASVDCTFRCWNIEKGDVVECIHTEKTHPPLCIGSNRKGDTFFSFSNQGVDFWTIRALYTLHCELKGDEGAPLRQILVSPFPAPYPKRVLCLSGESNITLVAAETGTVLTYFKAKQRILCADYCLQKEILLALTETGTVLQANTLTNPITLMQEWEGRGQGPWRQRDNVTKHDAQKMPIPGQACCLVLYSCLAETQAALEEWRSLQETGGCIHRKKAALDDAKNKFLIILGQSGGCVSVVKMHDGKVLYRTAAHHGQRVTAVQVYPENGYLLSAGEDMNVVVWRVSPYVQECLSQQLSFHCDQPLAYLAALGPQLALAFQERNSGTYNLMHFNTDNHSSHPTKDGHLDPFTGLCACPDLEIFVSSSLDGTVCVWNEESQLLATLKLNAVPECLTHGGFGGELFLGIRGGLYRMNCAEFLPHSYQQMLLYTYSAEPVPDFPIIENTEKIIKNASPDKDEEEDDMRRQKENEGLVTLNKDLAALLEVSVKCKKGKPPSTKDTKKEAFDRYMKMIYRLPPRIEIDFDEAFDPSKLPIYPEPCDVKPRNLPALKEEVVPEPELNIPVIVEKKMEEKPPARISKPKTLMKIKPRPVVIPKKPIIVEQDEEPPEIISPVEQPKPRTPTPPPTPPPRFKRTPTPLPQREPSPEMLSFLKQFAEAAWFKDLYPDTKCIPSSLSPEDFSLQLLGCLDTCSAASKMDLLDALQALHSQGLLQNTDKLFQGLIDLLTKFVGPHMSPVEQTVLVEMLNLLMHLKPASCELGKKLLALLTFKKLDLCETVLHMLTTLGVNEAEQWLWPELESWDSGLQGPSDIWKSLHDRADRWLELWISKYKEYDRYRYLRSTEKWKPPSFGMADVLNYFCSVRKDEYRKAQCVVPADRKNTVVLPPYDCSSQPILRLGETYTMARVSRPPGSTLPPLRNRPSLTHFPNFISLPFSRVTLFPFRVYSDEDWVRVSTRRYFFLHQSYVDYYR</sequence>
<feature type="region of interest" description="Disordered" evidence="2">
    <location>
        <begin position="606"/>
        <end position="646"/>
    </location>
</feature>
<gene>
    <name evidence="3" type="primary">wdr97</name>
</gene>
<feature type="compositionally biased region" description="Pro residues" evidence="2">
    <location>
        <begin position="621"/>
        <end position="632"/>
    </location>
</feature>
<reference evidence="3" key="1">
    <citation type="submission" date="2021-04" db="EMBL/GenBank/DDBJ databases">
        <authorList>
            <consortium name="Wellcome Sanger Institute Data Sharing"/>
        </authorList>
    </citation>
    <scope>NUCLEOTIDE SEQUENCE [LARGE SCALE GENOMIC DNA]</scope>
</reference>
<dbReference type="Proteomes" id="UP000472265">
    <property type="component" value="Chromosome 19"/>
</dbReference>
<evidence type="ECO:0000313" key="4">
    <source>
        <dbReference type="Proteomes" id="UP000472265"/>
    </source>
</evidence>
<dbReference type="PANTHER" id="PTHR45532">
    <property type="entry name" value="WD REPEAT-CONTAINING PROTEIN 97"/>
    <property type="match status" value="1"/>
</dbReference>
<dbReference type="PROSITE" id="PS50082">
    <property type="entry name" value="WD_REPEATS_2"/>
    <property type="match status" value="2"/>
</dbReference>
<evidence type="ECO:0000256" key="1">
    <source>
        <dbReference type="PROSITE-ProRule" id="PRU00221"/>
    </source>
</evidence>
<evidence type="ECO:0000313" key="3">
    <source>
        <dbReference type="Ensembl" id="ENSSAUP00010030575.1"/>
    </source>
</evidence>
<dbReference type="GeneTree" id="ENSGT00940000163397"/>
<reference evidence="3" key="2">
    <citation type="submission" date="2025-08" db="UniProtKB">
        <authorList>
            <consortium name="Ensembl"/>
        </authorList>
    </citation>
    <scope>IDENTIFICATION</scope>
</reference>
<dbReference type="InParanoid" id="A0A671VVQ4"/>
<dbReference type="Gene3D" id="2.130.10.10">
    <property type="entry name" value="YVTN repeat-like/Quinoprotein amine dehydrogenase"/>
    <property type="match status" value="2"/>
</dbReference>
<dbReference type="Pfam" id="PF00400">
    <property type="entry name" value="WD40"/>
    <property type="match status" value="2"/>
</dbReference>
<reference evidence="3" key="3">
    <citation type="submission" date="2025-09" db="UniProtKB">
        <authorList>
            <consortium name="Ensembl"/>
        </authorList>
    </citation>
    <scope>IDENTIFICATION</scope>
</reference>
<dbReference type="InterPro" id="IPR015943">
    <property type="entry name" value="WD40/YVTN_repeat-like_dom_sf"/>
</dbReference>